<evidence type="ECO:0000259" key="10">
    <source>
        <dbReference type="PROSITE" id="PS50884"/>
    </source>
</evidence>
<keyword evidence="4 9" id="KW-0805">Transcription regulation</keyword>
<evidence type="ECO:0000256" key="7">
    <source>
        <dbReference type="ARBA" id="ARBA00023242"/>
    </source>
</evidence>
<dbReference type="EMBL" id="CAXHTB010000007">
    <property type="protein sequence ID" value="CAL0309331.1"/>
    <property type="molecule type" value="Genomic_DNA"/>
</dbReference>
<dbReference type="Proteomes" id="UP001497480">
    <property type="component" value="Unassembled WGS sequence"/>
</dbReference>
<keyword evidence="6 9" id="KW-0804">Transcription</keyword>
<evidence type="ECO:0000256" key="6">
    <source>
        <dbReference type="ARBA" id="ARBA00023163"/>
    </source>
</evidence>
<keyword evidence="1 9" id="KW-0479">Metal-binding</keyword>
<keyword evidence="3 9" id="KW-0862">Zinc</keyword>
<feature type="domain" description="Dof-type" evidence="10">
    <location>
        <begin position="35"/>
        <end position="89"/>
    </location>
</feature>
<dbReference type="PROSITE" id="PS50884">
    <property type="entry name" value="ZF_DOF_2"/>
    <property type="match status" value="1"/>
</dbReference>
<evidence type="ECO:0000256" key="5">
    <source>
        <dbReference type="ARBA" id="ARBA00023125"/>
    </source>
</evidence>
<protein>
    <recommendedName>
        <fullName evidence="9">Dof zinc finger protein</fullName>
    </recommendedName>
</protein>
<keyword evidence="12" id="KW-1185">Reference proteome</keyword>
<comment type="function">
    <text evidence="9">Transcription factor that binds specifically to a 5'-AA[AG]G-3' consensus core sequence.</text>
</comment>
<dbReference type="GO" id="GO:0008270">
    <property type="term" value="F:zinc ion binding"/>
    <property type="evidence" value="ECO:0007669"/>
    <property type="project" value="UniProtKB-KW"/>
</dbReference>
<dbReference type="InterPro" id="IPR003851">
    <property type="entry name" value="Znf_Dof"/>
</dbReference>
<evidence type="ECO:0000313" key="12">
    <source>
        <dbReference type="Proteomes" id="UP001497480"/>
    </source>
</evidence>
<accession>A0AAV1WJT5</accession>
<dbReference type="PROSITE" id="PS01361">
    <property type="entry name" value="ZF_DOF_1"/>
    <property type="match status" value="1"/>
</dbReference>
<proteinExistence type="predicted"/>
<keyword evidence="7 8" id="KW-0539">Nucleus</keyword>
<name>A0AAV1WJT5_LUPLU</name>
<keyword evidence="2 8" id="KW-0863">Zinc-finger</keyword>
<evidence type="ECO:0000256" key="4">
    <source>
        <dbReference type="ARBA" id="ARBA00023015"/>
    </source>
</evidence>
<evidence type="ECO:0000256" key="2">
    <source>
        <dbReference type="ARBA" id="ARBA00022771"/>
    </source>
</evidence>
<organism evidence="11 12">
    <name type="scientific">Lupinus luteus</name>
    <name type="common">European yellow lupine</name>
    <dbReference type="NCBI Taxonomy" id="3873"/>
    <lineage>
        <taxon>Eukaryota</taxon>
        <taxon>Viridiplantae</taxon>
        <taxon>Streptophyta</taxon>
        <taxon>Embryophyta</taxon>
        <taxon>Tracheophyta</taxon>
        <taxon>Spermatophyta</taxon>
        <taxon>Magnoliopsida</taxon>
        <taxon>eudicotyledons</taxon>
        <taxon>Gunneridae</taxon>
        <taxon>Pentapetalae</taxon>
        <taxon>rosids</taxon>
        <taxon>fabids</taxon>
        <taxon>Fabales</taxon>
        <taxon>Fabaceae</taxon>
        <taxon>Papilionoideae</taxon>
        <taxon>50 kb inversion clade</taxon>
        <taxon>genistoids sensu lato</taxon>
        <taxon>core genistoids</taxon>
        <taxon>Genisteae</taxon>
        <taxon>Lupinus</taxon>
    </lineage>
</organism>
<dbReference type="GO" id="GO:0003677">
    <property type="term" value="F:DNA binding"/>
    <property type="evidence" value="ECO:0007669"/>
    <property type="project" value="UniProtKB-UniRule"/>
</dbReference>
<dbReference type="GO" id="GO:0005634">
    <property type="term" value="C:nucleus"/>
    <property type="evidence" value="ECO:0007669"/>
    <property type="project" value="UniProtKB-SubCell"/>
</dbReference>
<evidence type="ECO:0000313" key="11">
    <source>
        <dbReference type="EMBL" id="CAL0309331.1"/>
    </source>
</evidence>
<dbReference type="AlphaFoldDB" id="A0AAV1WJT5"/>
<dbReference type="PANTHER" id="PTHR31992">
    <property type="entry name" value="DOF ZINC FINGER PROTEIN DOF1.4-RELATED"/>
    <property type="match status" value="1"/>
</dbReference>
<reference evidence="11 12" key="1">
    <citation type="submission" date="2024-03" db="EMBL/GenBank/DDBJ databases">
        <authorList>
            <person name="Martinez-Hernandez J."/>
        </authorList>
    </citation>
    <scope>NUCLEOTIDE SEQUENCE [LARGE SCALE GENOMIC DNA]</scope>
</reference>
<evidence type="ECO:0000256" key="9">
    <source>
        <dbReference type="RuleBase" id="RU369094"/>
    </source>
</evidence>
<dbReference type="InterPro" id="IPR045174">
    <property type="entry name" value="Dof"/>
</dbReference>
<evidence type="ECO:0000256" key="3">
    <source>
        <dbReference type="ARBA" id="ARBA00022833"/>
    </source>
</evidence>
<comment type="caution">
    <text evidence="11">The sequence shown here is derived from an EMBL/GenBank/DDBJ whole genome shotgun (WGS) entry which is preliminary data.</text>
</comment>
<gene>
    <name evidence="11" type="ORF">LLUT_LOCUS10391</name>
</gene>
<dbReference type="GO" id="GO:0003700">
    <property type="term" value="F:DNA-binding transcription factor activity"/>
    <property type="evidence" value="ECO:0007669"/>
    <property type="project" value="UniProtKB-UniRule"/>
</dbReference>
<sequence>MNQHQLSLDKKLNETKQCCLGQQSKVQPERLQQPLQCPRCNSMNTKFCYYNNYNMAQPRHYCKTCRRYWTQGGTLRNIPIGGRCHKRKYAESSSFSQSQPQIVVVQTHHQPNMISVMKARDPCLLMDPSTRPFYQGGGGYLSSPPTIHSMNQPHSPRYGQAFKVGGDLAGSTSNLGIESGFNVGSLSSQRHIYQMGGRERDIYMPQQGLTIPSSMATIHNSVPSHTDWHWSFINNDNNRNCDTSLWSNIGNSIFTSIDGNIDTNANVVGSSPLMQNQWSNFSGGVKEDPHPVG</sequence>
<dbReference type="Pfam" id="PF02701">
    <property type="entry name" value="Zn_ribbon_Dof"/>
    <property type="match status" value="1"/>
</dbReference>
<comment type="subcellular location">
    <subcellularLocation>
        <location evidence="8 9">Nucleus</location>
    </subcellularLocation>
</comment>
<keyword evidence="5 8" id="KW-0238">DNA-binding</keyword>
<evidence type="ECO:0000256" key="8">
    <source>
        <dbReference type="PROSITE-ProRule" id="PRU00071"/>
    </source>
</evidence>
<evidence type="ECO:0000256" key="1">
    <source>
        <dbReference type="ARBA" id="ARBA00022723"/>
    </source>
</evidence>